<evidence type="ECO:0000313" key="2">
    <source>
        <dbReference type="EMBL" id="APC45982.1"/>
    </source>
</evidence>
<gene>
    <name evidence="2" type="ORF">PSGCA5_01</name>
</gene>
<evidence type="ECO:0000256" key="1">
    <source>
        <dbReference type="SAM" id="Phobius"/>
    </source>
</evidence>
<protein>
    <recommendedName>
        <fullName evidence="3">Transmembrane protein</fullName>
    </recommendedName>
</protein>
<accession>A0A1L2JXX2</accession>
<name>A0A1L2JXX2_9CAUD</name>
<proteinExistence type="predicted"/>
<evidence type="ECO:0008006" key="3">
    <source>
        <dbReference type="Google" id="ProtNLM"/>
    </source>
</evidence>
<organism evidence="2">
    <name type="scientific">Liberibacter phage SGCA5-1</name>
    <dbReference type="NCBI Taxonomy" id="1903184"/>
    <lineage>
        <taxon>Viruses</taxon>
        <taxon>Duplodnaviria</taxon>
        <taxon>Heunggongvirae</taxon>
        <taxon>Uroviricota</taxon>
        <taxon>Caudoviricetes</taxon>
    </lineage>
</organism>
<dbReference type="SMR" id="A0A1L2JXX2"/>
<keyword evidence="1" id="KW-0472">Membrane</keyword>
<keyword evidence="1" id="KW-0812">Transmembrane</keyword>
<dbReference type="EMBL" id="KX879600">
    <property type="protein sequence ID" value="APC45982.1"/>
    <property type="molecule type" value="Genomic_DNA"/>
</dbReference>
<reference evidence="2" key="1">
    <citation type="submission" date="2016-09" db="EMBL/GenBank/DDBJ databases">
        <title>Two 'Candidatus Liberibacter asiaticus' recently found in California harbor different prophages.</title>
        <authorList>
            <person name="Zheng Z."/>
            <person name="Wu F."/>
            <person name="Deng X."/>
            <person name="Chen J."/>
        </authorList>
    </citation>
    <scope>NUCLEOTIDE SEQUENCE</scope>
</reference>
<sequence length="90" mass="10644">MTKRQEDHYITREEFIEFCTNSNSKQDCLISQFKLFEKHYREQQKGVNEILDILKSVKWLFSALKNIAIAVTSLTAIIYGLLNIKGWFKQ</sequence>
<feature type="transmembrane region" description="Helical" evidence="1">
    <location>
        <begin position="59"/>
        <end position="82"/>
    </location>
</feature>
<keyword evidence="1" id="KW-1133">Transmembrane helix</keyword>